<protein>
    <submittedName>
        <fullName evidence="2">Uncharacterized protein</fullName>
    </submittedName>
</protein>
<evidence type="ECO:0000256" key="1">
    <source>
        <dbReference type="SAM" id="Phobius"/>
    </source>
</evidence>
<organism evidence="2 3">
    <name type="scientific">Coprinopsis marcescibilis</name>
    <name type="common">Agaric fungus</name>
    <name type="synonym">Psathyrella marcescibilis</name>
    <dbReference type="NCBI Taxonomy" id="230819"/>
    <lineage>
        <taxon>Eukaryota</taxon>
        <taxon>Fungi</taxon>
        <taxon>Dikarya</taxon>
        <taxon>Basidiomycota</taxon>
        <taxon>Agaricomycotina</taxon>
        <taxon>Agaricomycetes</taxon>
        <taxon>Agaricomycetidae</taxon>
        <taxon>Agaricales</taxon>
        <taxon>Agaricineae</taxon>
        <taxon>Psathyrellaceae</taxon>
        <taxon>Coprinopsis</taxon>
    </lineage>
</organism>
<name>A0A5C3KHY2_COPMA</name>
<keyword evidence="3" id="KW-1185">Reference proteome</keyword>
<dbReference type="OrthoDB" id="2988301at2759"/>
<gene>
    <name evidence="2" type="ORF">FA15DRAFT_173483</name>
</gene>
<accession>A0A5C3KHY2</accession>
<dbReference type="EMBL" id="ML210337">
    <property type="protein sequence ID" value="TFK19517.1"/>
    <property type="molecule type" value="Genomic_DNA"/>
</dbReference>
<evidence type="ECO:0000313" key="2">
    <source>
        <dbReference type="EMBL" id="TFK19517.1"/>
    </source>
</evidence>
<keyword evidence="1" id="KW-0472">Membrane</keyword>
<feature type="transmembrane region" description="Helical" evidence="1">
    <location>
        <begin position="119"/>
        <end position="140"/>
    </location>
</feature>
<feature type="transmembrane region" description="Helical" evidence="1">
    <location>
        <begin position="172"/>
        <end position="194"/>
    </location>
</feature>
<keyword evidence="1" id="KW-0812">Transmembrane</keyword>
<feature type="transmembrane region" description="Helical" evidence="1">
    <location>
        <begin position="215"/>
        <end position="237"/>
    </location>
</feature>
<sequence length="260" mass="28037">MSGSLAVGQAFFVLTYTGLALTLFSLGSTLTIARSKSKPIAEWYSCCAAAIILAGSFGLLVGQFATIPREKIVATNTCRTQAAVIYASPTFCDGSNLTRYQSILSVLYHFAPYSSRRKCVIPLVTTLVPWIVYVVMLAVFTHDVIRNPNGVSLSTAGTHCHVSNQKLQRFSISAAFFAMALNACLGVYICLLLYRSGATLNAAGGELKNAKSMSLRFAFLSGTILVLTICLLVYQALFPQFKGNSAYELTVAICKCFLSL</sequence>
<dbReference type="Proteomes" id="UP000307440">
    <property type="component" value="Unassembled WGS sequence"/>
</dbReference>
<feature type="transmembrane region" description="Helical" evidence="1">
    <location>
        <begin position="43"/>
        <end position="62"/>
    </location>
</feature>
<reference evidence="2 3" key="1">
    <citation type="journal article" date="2019" name="Nat. Ecol. Evol.">
        <title>Megaphylogeny resolves global patterns of mushroom evolution.</title>
        <authorList>
            <person name="Varga T."/>
            <person name="Krizsan K."/>
            <person name="Foldi C."/>
            <person name="Dima B."/>
            <person name="Sanchez-Garcia M."/>
            <person name="Sanchez-Ramirez S."/>
            <person name="Szollosi G.J."/>
            <person name="Szarkandi J.G."/>
            <person name="Papp V."/>
            <person name="Albert L."/>
            <person name="Andreopoulos W."/>
            <person name="Angelini C."/>
            <person name="Antonin V."/>
            <person name="Barry K.W."/>
            <person name="Bougher N.L."/>
            <person name="Buchanan P."/>
            <person name="Buyck B."/>
            <person name="Bense V."/>
            <person name="Catcheside P."/>
            <person name="Chovatia M."/>
            <person name="Cooper J."/>
            <person name="Damon W."/>
            <person name="Desjardin D."/>
            <person name="Finy P."/>
            <person name="Geml J."/>
            <person name="Haridas S."/>
            <person name="Hughes K."/>
            <person name="Justo A."/>
            <person name="Karasinski D."/>
            <person name="Kautmanova I."/>
            <person name="Kiss B."/>
            <person name="Kocsube S."/>
            <person name="Kotiranta H."/>
            <person name="LaButti K.M."/>
            <person name="Lechner B.E."/>
            <person name="Liimatainen K."/>
            <person name="Lipzen A."/>
            <person name="Lukacs Z."/>
            <person name="Mihaltcheva S."/>
            <person name="Morgado L.N."/>
            <person name="Niskanen T."/>
            <person name="Noordeloos M.E."/>
            <person name="Ohm R.A."/>
            <person name="Ortiz-Santana B."/>
            <person name="Ovrebo C."/>
            <person name="Racz N."/>
            <person name="Riley R."/>
            <person name="Savchenko A."/>
            <person name="Shiryaev A."/>
            <person name="Soop K."/>
            <person name="Spirin V."/>
            <person name="Szebenyi C."/>
            <person name="Tomsovsky M."/>
            <person name="Tulloss R.E."/>
            <person name="Uehling J."/>
            <person name="Grigoriev I.V."/>
            <person name="Vagvolgyi C."/>
            <person name="Papp T."/>
            <person name="Martin F.M."/>
            <person name="Miettinen O."/>
            <person name="Hibbett D.S."/>
            <person name="Nagy L.G."/>
        </authorList>
    </citation>
    <scope>NUCLEOTIDE SEQUENCE [LARGE SCALE GENOMIC DNA]</scope>
    <source>
        <strain evidence="2 3">CBS 121175</strain>
    </source>
</reference>
<keyword evidence="1" id="KW-1133">Transmembrane helix</keyword>
<evidence type="ECO:0000313" key="3">
    <source>
        <dbReference type="Proteomes" id="UP000307440"/>
    </source>
</evidence>
<dbReference type="AlphaFoldDB" id="A0A5C3KHY2"/>
<proteinExistence type="predicted"/>